<dbReference type="InterPro" id="IPR013113">
    <property type="entry name" value="SIP_FAD-bd"/>
</dbReference>
<proteinExistence type="predicted"/>
<name>A0A1X7KUD0_9MICO</name>
<dbReference type="SUPFAM" id="SSF63380">
    <property type="entry name" value="Riboflavin synthase domain-like"/>
    <property type="match status" value="1"/>
</dbReference>
<dbReference type="Gene3D" id="2.40.30.10">
    <property type="entry name" value="Translation factors"/>
    <property type="match status" value="1"/>
</dbReference>
<sequence>MSELHAETASSRKRKSPSRLVPTSRRMLTAEVHRVQRLSESMVGITIGGPELEHFEYQGADQFFRFFFRRPGQDVLRMPTWGNDGWLAQYLLMAAPTRPHCRIYTARSFRPESNELDIEFVAHGDSSPASGWAVRAQPGDPVGIFDEGTTYNPPAVDGWQLLVGDESAMPAILSILEGSPADLRAQVFLEVPHAADIREITVPDGVDMHWLPRENDHAIPGRLALEALIEAQLPAENPSYAYLAGESGLATGARRFLVNERGMPKSDVKFQGYWKHGKASPG</sequence>
<dbReference type="EMBL" id="FXAY01000005">
    <property type="protein sequence ID" value="SMG44868.1"/>
    <property type="molecule type" value="Genomic_DNA"/>
</dbReference>
<dbReference type="GO" id="GO:0016491">
    <property type="term" value="F:oxidoreductase activity"/>
    <property type="evidence" value="ECO:0007669"/>
    <property type="project" value="InterPro"/>
</dbReference>
<protein>
    <submittedName>
        <fullName evidence="3">NADPH-dependent ferric siderophore reductase, contains FAD-binding and SIP domains</fullName>
    </submittedName>
</protein>
<dbReference type="Pfam" id="PF04954">
    <property type="entry name" value="SIP"/>
    <property type="match status" value="1"/>
</dbReference>
<dbReference type="PROSITE" id="PS51384">
    <property type="entry name" value="FAD_FR"/>
    <property type="match status" value="1"/>
</dbReference>
<dbReference type="Pfam" id="PF08021">
    <property type="entry name" value="FAD_binding_9"/>
    <property type="match status" value="1"/>
</dbReference>
<dbReference type="Gene3D" id="3.40.50.80">
    <property type="entry name" value="Nucleotide-binding domain of ferredoxin-NADP reductase (FNR) module"/>
    <property type="match status" value="1"/>
</dbReference>
<dbReference type="RefSeq" id="WP_217809213.1">
    <property type="nucleotide sequence ID" value="NZ_FXAY01000005.1"/>
</dbReference>
<evidence type="ECO:0000313" key="4">
    <source>
        <dbReference type="Proteomes" id="UP000193244"/>
    </source>
</evidence>
<feature type="region of interest" description="Disordered" evidence="1">
    <location>
        <begin position="1"/>
        <end position="22"/>
    </location>
</feature>
<dbReference type="InterPro" id="IPR007037">
    <property type="entry name" value="SIP_rossman_dom"/>
</dbReference>
<dbReference type="InterPro" id="IPR017927">
    <property type="entry name" value="FAD-bd_FR_type"/>
</dbReference>
<dbReference type="CDD" id="cd06193">
    <property type="entry name" value="siderophore_interacting"/>
    <property type="match status" value="1"/>
</dbReference>
<gene>
    <name evidence="3" type="ORF">SAMN06296010_2929</name>
</gene>
<evidence type="ECO:0000256" key="1">
    <source>
        <dbReference type="SAM" id="MobiDB-lite"/>
    </source>
</evidence>
<dbReference type="Proteomes" id="UP000193244">
    <property type="component" value="Unassembled WGS sequence"/>
</dbReference>
<feature type="domain" description="FAD-binding FR-type" evidence="2">
    <location>
        <begin position="25"/>
        <end position="154"/>
    </location>
</feature>
<reference evidence="4" key="1">
    <citation type="submission" date="2017-04" db="EMBL/GenBank/DDBJ databases">
        <authorList>
            <person name="Varghese N."/>
            <person name="Submissions S."/>
        </authorList>
    </citation>
    <scope>NUCLEOTIDE SEQUENCE [LARGE SCALE GENOMIC DNA]</scope>
    <source>
        <strain evidence="4">VKM Ac-2510</strain>
    </source>
</reference>
<dbReference type="InterPro" id="IPR039261">
    <property type="entry name" value="FNR_nucleotide-bd"/>
</dbReference>
<evidence type="ECO:0000313" key="3">
    <source>
        <dbReference type="EMBL" id="SMG44868.1"/>
    </source>
</evidence>
<accession>A0A1X7KUD0</accession>
<organism evidence="3 4">
    <name type="scientific">Agreia pratensis</name>
    <dbReference type="NCBI Taxonomy" id="150121"/>
    <lineage>
        <taxon>Bacteria</taxon>
        <taxon>Bacillati</taxon>
        <taxon>Actinomycetota</taxon>
        <taxon>Actinomycetes</taxon>
        <taxon>Micrococcales</taxon>
        <taxon>Microbacteriaceae</taxon>
        <taxon>Agreia</taxon>
    </lineage>
</organism>
<dbReference type="PANTHER" id="PTHR30157">
    <property type="entry name" value="FERRIC REDUCTASE, NADPH-DEPENDENT"/>
    <property type="match status" value="1"/>
</dbReference>
<evidence type="ECO:0000259" key="2">
    <source>
        <dbReference type="PROSITE" id="PS51384"/>
    </source>
</evidence>
<keyword evidence="4" id="KW-1185">Reference proteome</keyword>
<dbReference type="STRING" id="150121.SAMN06296010_2929"/>
<dbReference type="AlphaFoldDB" id="A0A1X7KUD0"/>
<dbReference type="PANTHER" id="PTHR30157:SF0">
    <property type="entry name" value="NADPH-DEPENDENT FERRIC-CHELATE REDUCTASE"/>
    <property type="match status" value="1"/>
</dbReference>
<dbReference type="InterPro" id="IPR017938">
    <property type="entry name" value="Riboflavin_synthase-like_b-brl"/>
</dbReference>
<dbReference type="InterPro" id="IPR039374">
    <property type="entry name" value="SIP_fam"/>
</dbReference>